<protein>
    <submittedName>
        <fullName evidence="1">Uncharacterized protein</fullName>
    </submittedName>
</protein>
<proteinExistence type="predicted"/>
<evidence type="ECO:0000313" key="1">
    <source>
        <dbReference type="EMBL" id="MDY0395199.1"/>
    </source>
</evidence>
<sequence>MAVEGLHVDITAPTLMKGETELSGYAQAIHVGLNFQETDQLNVHLVLD</sequence>
<reference evidence="1 2" key="1">
    <citation type="submission" date="2023-10" db="EMBL/GenBank/DDBJ databases">
        <title>Virgibacillus halophilus 5B73C genome.</title>
        <authorList>
            <person name="Miliotis G."/>
            <person name="Sengupta P."/>
            <person name="Hameed A."/>
            <person name="Chuvochina M."/>
            <person name="Mcdonagh F."/>
            <person name="Simpson A.C."/>
            <person name="Singh N.K."/>
            <person name="Rekha P.D."/>
            <person name="Raman K."/>
            <person name="Hugenholtz P."/>
            <person name="Venkateswaran K."/>
        </authorList>
    </citation>
    <scope>NUCLEOTIDE SEQUENCE [LARGE SCALE GENOMIC DNA]</scope>
    <source>
        <strain evidence="1 2">5B73C</strain>
    </source>
</reference>
<keyword evidence="2" id="KW-1185">Reference proteome</keyword>
<evidence type="ECO:0000313" key="2">
    <source>
        <dbReference type="Proteomes" id="UP001281447"/>
    </source>
</evidence>
<organism evidence="1 2">
    <name type="scientific">Tigheibacillus halophilus</name>
    <dbReference type="NCBI Taxonomy" id="361280"/>
    <lineage>
        <taxon>Bacteria</taxon>
        <taxon>Bacillati</taxon>
        <taxon>Bacillota</taxon>
        <taxon>Bacilli</taxon>
        <taxon>Bacillales</taxon>
        <taxon>Bacillaceae</taxon>
        <taxon>Tigheibacillus</taxon>
    </lineage>
</organism>
<name>A0ABU5C9I2_9BACI</name>
<gene>
    <name evidence="1" type="ORF">RWE15_13190</name>
</gene>
<accession>A0ABU5C9I2</accession>
<dbReference type="Proteomes" id="UP001281447">
    <property type="component" value="Unassembled WGS sequence"/>
</dbReference>
<comment type="caution">
    <text evidence="1">The sequence shown here is derived from an EMBL/GenBank/DDBJ whole genome shotgun (WGS) entry which is preliminary data.</text>
</comment>
<dbReference type="EMBL" id="JAWDIP010000003">
    <property type="protein sequence ID" value="MDY0395199.1"/>
    <property type="molecule type" value="Genomic_DNA"/>
</dbReference>